<dbReference type="Proteomes" id="UP000283269">
    <property type="component" value="Unassembled WGS sequence"/>
</dbReference>
<reference evidence="3 4" key="1">
    <citation type="journal article" date="2018" name="Evol. Lett.">
        <title>Horizontal gene cluster transfer increased hallucinogenic mushroom diversity.</title>
        <authorList>
            <person name="Reynolds H.T."/>
            <person name="Vijayakumar V."/>
            <person name="Gluck-Thaler E."/>
            <person name="Korotkin H.B."/>
            <person name="Matheny P.B."/>
            <person name="Slot J.C."/>
        </authorList>
    </citation>
    <scope>NUCLEOTIDE SEQUENCE [LARGE SCALE GENOMIC DNA]</scope>
    <source>
        <strain evidence="3 4">2631</strain>
    </source>
</reference>
<dbReference type="InterPro" id="IPR009571">
    <property type="entry name" value="SUR7/Rim9-like_fungi"/>
</dbReference>
<feature type="transmembrane region" description="Helical" evidence="2">
    <location>
        <begin position="9"/>
        <end position="32"/>
    </location>
</feature>
<feature type="transmembrane region" description="Helical" evidence="2">
    <location>
        <begin position="82"/>
        <end position="104"/>
    </location>
</feature>
<dbReference type="EMBL" id="NHYD01003290">
    <property type="protein sequence ID" value="PPQ81016.1"/>
    <property type="molecule type" value="Genomic_DNA"/>
</dbReference>
<organism evidence="3 4">
    <name type="scientific">Psilocybe cyanescens</name>
    <dbReference type="NCBI Taxonomy" id="93625"/>
    <lineage>
        <taxon>Eukaryota</taxon>
        <taxon>Fungi</taxon>
        <taxon>Dikarya</taxon>
        <taxon>Basidiomycota</taxon>
        <taxon>Agaricomycotina</taxon>
        <taxon>Agaricomycetes</taxon>
        <taxon>Agaricomycetidae</taxon>
        <taxon>Agaricales</taxon>
        <taxon>Agaricineae</taxon>
        <taxon>Strophariaceae</taxon>
        <taxon>Psilocybe</taxon>
    </lineage>
</organism>
<dbReference type="GO" id="GO:0032153">
    <property type="term" value="C:cell division site"/>
    <property type="evidence" value="ECO:0007669"/>
    <property type="project" value="TreeGrafter"/>
</dbReference>
<keyword evidence="2" id="KW-1133">Transmembrane helix</keyword>
<feature type="region of interest" description="Disordered" evidence="1">
    <location>
        <begin position="182"/>
        <end position="204"/>
    </location>
</feature>
<protein>
    <submittedName>
        <fullName evidence="3">Uncharacterized protein</fullName>
    </submittedName>
</protein>
<dbReference type="InParanoid" id="A0A409WRB3"/>
<keyword evidence="4" id="KW-1185">Reference proteome</keyword>
<accession>A0A409WRB3</accession>
<gene>
    <name evidence="3" type="ORF">CVT25_014524</name>
</gene>
<dbReference type="Pfam" id="PF06687">
    <property type="entry name" value="SUR7"/>
    <property type="match status" value="1"/>
</dbReference>
<comment type="caution">
    <text evidence="3">The sequence shown here is derived from an EMBL/GenBank/DDBJ whole genome shotgun (WGS) entry which is preliminary data.</text>
</comment>
<feature type="transmembrane region" description="Helical" evidence="2">
    <location>
        <begin position="157"/>
        <end position="177"/>
    </location>
</feature>
<evidence type="ECO:0000256" key="1">
    <source>
        <dbReference type="SAM" id="MobiDB-lite"/>
    </source>
</evidence>
<dbReference type="OrthoDB" id="2589196at2759"/>
<evidence type="ECO:0000313" key="4">
    <source>
        <dbReference type="Proteomes" id="UP000283269"/>
    </source>
</evidence>
<evidence type="ECO:0000256" key="2">
    <source>
        <dbReference type="SAM" id="Phobius"/>
    </source>
</evidence>
<dbReference type="GO" id="GO:0005886">
    <property type="term" value="C:plasma membrane"/>
    <property type="evidence" value="ECO:0007669"/>
    <property type="project" value="InterPro"/>
</dbReference>
<dbReference type="PANTHER" id="PTHR28013:SF4">
    <property type="entry name" value="MARVEL DOMAIN-CONTAINING PROTEIN"/>
    <property type="match status" value="1"/>
</dbReference>
<proteinExistence type="predicted"/>
<keyword evidence="2" id="KW-0472">Membrane</keyword>
<dbReference type="AlphaFoldDB" id="A0A409WRB3"/>
<dbReference type="InterPro" id="IPR051380">
    <property type="entry name" value="pH-response_reg_palI/RIM9"/>
</dbReference>
<feature type="transmembrane region" description="Helical" evidence="2">
    <location>
        <begin position="116"/>
        <end position="137"/>
    </location>
</feature>
<dbReference type="PANTHER" id="PTHR28013">
    <property type="entry name" value="PROTEIN DCV1-RELATED"/>
    <property type="match status" value="1"/>
</dbReference>
<keyword evidence="2" id="KW-0812">Transmembrane</keyword>
<sequence length="204" mass="23126">MIIYANPTFYVFLSTLAAFVLLILTVFSVPMVSTSYFLHSSQANGVSFGMWGWCLDEGDVCSPLQLGYTWEPEIAIPITKAFVFYPIAAVFTFLTMISMLPVLWVRTERSDKVFQVFAWISFAFSSLAFLFTIGMWGVAKSKFEKRGFSATYGNLTWMSLAATLLLLVVAISPYFIALPPKQPSRRRHTRRNDTEARPRRKTLA</sequence>
<evidence type="ECO:0000313" key="3">
    <source>
        <dbReference type="EMBL" id="PPQ81016.1"/>
    </source>
</evidence>
<dbReference type="GO" id="GO:0035838">
    <property type="term" value="C:growing cell tip"/>
    <property type="evidence" value="ECO:0007669"/>
    <property type="project" value="TreeGrafter"/>
</dbReference>
<name>A0A409WRB3_PSICY</name>